<dbReference type="Pfam" id="PF00096">
    <property type="entry name" value="zf-C2H2"/>
    <property type="match status" value="2"/>
</dbReference>
<feature type="domain" description="C2H2-type" evidence="13">
    <location>
        <begin position="464"/>
        <end position="491"/>
    </location>
</feature>
<keyword evidence="9" id="KW-0804">Transcription</keyword>
<keyword evidence="7" id="KW-0805">Transcription regulation</keyword>
<evidence type="ECO:0000256" key="7">
    <source>
        <dbReference type="ARBA" id="ARBA00023015"/>
    </source>
</evidence>
<evidence type="ECO:0000256" key="12">
    <source>
        <dbReference type="SAM" id="MobiDB-lite"/>
    </source>
</evidence>
<dbReference type="FunFam" id="3.30.160.60:FF:001156">
    <property type="entry name" value="Zinc finger protein 407"/>
    <property type="match status" value="1"/>
</dbReference>
<keyword evidence="3" id="KW-0479">Metal-binding</keyword>
<keyword evidence="6" id="KW-0862">Zinc</keyword>
<feature type="domain" description="C2H2-type" evidence="13">
    <location>
        <begin position="492"/>
        <end position="520"/>
    </location>
</feature>
<name>A0A0U1LZX7_TALIS</name>
<keyword evidence="15" id="KW-1185">Reference proteome</keyword>
<evidence type="ECO:0000256" key="1">
    <source>
        <dbReference type="ARBA" id="ARBA00004123"/>
    </source>
</evidence>
<dbReference type="GO" id="GO:0008270">
    <property type="term" value="F:zinc ion binding"/>
    <property type="evidence" value="ECO:0007669"/>
    <property type="project" value="UniProtKB-KW"/>
</dbReference>
<feature type="region of interest" description="Disordered" evidence="12">
    <location>
        <begin position="445"/>
        <end position="466"/>
    </location>
</feature>
<dbReference type="Gene3D" id="3.30.160.60">
    <property type="entry name" value="Classic Zinc Finger"/>
    <property type="match status" value="2"/>
</dbReference>
<keyword evidence="8" id="KW-0238">DNA-binding</keyword>
<dbReference type="PROSITE" id="PS50157">
    <property type="entry name" value="ZINC_FINGER_C2H2_2"/>
    <property type="match status" value="2"/>
</dbReference>
<feature type="region of interest" description="Disordered" evidence="12">
    <location>
        <begin position="175"/>
        <end position="198"/>
    </location>
</feature>
<dbReference type="SUPFAM" id="SSF57667">
    <property type="entry name" value="beta-beta-alpha zinc fingers"/>
    <property type="match status" value="1"/>
</dbReference>
<organism evidence="14 15">
    <name type="scientific">Talaromyces islandicus</name>
    <name type="common">Penicillium islandicum</name>
    <dbReference type="NCBI Taxonomy" id="28573"/>
    <lineage>
        <taxon>Eukaryota</taxon>
        <taxon>Fungi</taxon>
        <taxon>Dikarya</taxon>
        <taxon>Ascomycota</taxon>
        <taxon>Pezizomycotina</taxon>
        <taxon>Eurotiomycetes</taxon>
        <taxon>Eurotiomycetidae</taxon>
        <taxon>Eurotiales</taxon>
        <taxon>Trichocomaceae</taxon>
        <taxon>Talaromyces</taxon>
        <taxon>Talaromyces sect. Islandici</taxon>
    </lineage>
</organism>
<comment type="subcellular location">
    <subcellularLocation>
        <location evidence="1">Nucleus</location>
    </subcellularLocation>
</comment>
<evidence type="ECO:0000256" key="6">
    <source>
        <dbReference type="ARBA" id="ARBA00022833"/>
    </source>
</evidence>
<dbReference type="PROSITE" id="PS00028">
    <property type="entry name" value="ZINC_FINGER_C2H2_1"/>
    <property type="match status" value="1"/>
</dbReference>
<dbReference type="STRING" id="28573.A0A0U1LZX7"/>
<evidence type="ECO:0000256" key="4">
    <source>
        <dbReference type="ARBA" id="ARBA00022737"/>
    </source>
</evidence>
<evidence type="ECO:0000313" key="14">
    <source>
        <dbReference type="EMBL" id="CRG88855.1"/>
    </source>
</evidence>
<keyword evidence="5 11" id="KW-0863">Zinc-finger</keyword>
<sequence length="548" mass="58371">MTEVEISADRQQPAFSLQASRDSIHLILAAVNVFSIITEYTYQRCISTQTCILDAFGGRFWSLETPIVNLEATTTTAAVPPANLTVAPSLIDSEYLRSAQADPRQSDNLAALAIPPPGMGTALDALNTAPQPLTARRPAASNLPVFELPPPTNFGQMNAATTKFPTLSPVHALSNTSNLLTPPSNNSTEGTNANSLPHGSNIASSFSAAGPDVPAYSNLWPNQNSYNYAATSHSSWGNNSSALYSGPRGAISPSGTSLGRNSVTLPSSTPEGMSQQYDLNHLPPPFHQQSIPVSSPQAQHQQQQATMMPNSIPTTSTAQSHAMISGDHYSKSAGAPLYSPSQSVTAHPSAYPPPSYGTSASVGQSGLGIHGSRMPSVQSPPIQPPQIGYNRTPWPSYSLPAMNGPIMTNLHNPSGHMSLVGNMQTGLMPNFTSGHLASMQHMYGGHASHHPGHGQPAPPNDRPFKCDQCPQSFNRNHDLKRHKRIHLSVKPFPCTHCEKSFSRKDALKRHLLVKGCGKNADNGSNKDDEALTKTDSHSDRASPLSNGI</sequence>
<protein>
    <recommendedName>
        <fullName evidence="13">C2H2-type domain-containing protein</fullName>
    </recommendedName>
</protein>
<evidence type="ECO:0000313" key="15">
    <source>
        <dbReference type="Proteomes" id="UP000054383"/>
    </source>
</evidence>
<evidence type="ECO:0000256" key="2">
    <source>
        <dbReference type="ARBA" id="ARBA00006991"/>
    </source>
</evidence>
<feature type="region of interest" description="Disordered" evidence="12">
    <location>
        <begin position="333"/>
        <end position="385"/>
    </location>
</feature>
<dbReference type="GO" id="GO:0000981">
    <property type="term" value="F:DNA-binding transcription factor activity, RNA polymerase II-specific"/>
    <property type="evidence" value="ECO:0007669"/>
    <property type="project" value="TreeGrafter"/>
</dbReference>
<feature type="compositionally biased region" description="Polar residues" evidence="12">
    <location>
        <begin position="306"/>
        <end position="317"/>
    </location>
</feature>
<evidence type="ECO:0000256" key="11">
    <source>
        <dbReference type="PROSITE-ProRule" id="PRU00042"/>
    </source>
</evidence>
<feature type="region of interest" description="Disordered" evidence="12">
    <location>
        <begin position="252"/>
        <end position="317"/>
    </location>
</feature>
<dbReference type="FunFam" id="3.30.160.60:FF:000100">
    <property type="entry name" value="Zinc finger 45-like"/>
    <property type="match status" value="1"/>
</dbReference>
<feature type="compositionally biased region" description="Polar residues" evidence="12">
    <location>
        <begin position="287"/>
        <end position="296"/>
    </location>
</feature>
<dbReference type="Proteomes" id="UP000054383">
    <property type="component" value="Unassembled WGS sequence"/>
</dbReference>
<feature type="compositionally biased region" description="Basic and acidic residues" evidence="12">
    <location>
        <begin position="524"/>
        <end position="540"/>
    </location>
</feature>
<feature type="compositionally biased region" description="Polar residues" evidence="12">
    <location>
        <begin position="253"/>
        <end position="278"/>
    </location>
</feature>
<gene>
    <name evidence="14" type="ORF">PISL3812_05890</name>
</gene>
<dbReference type="OMA" id="PYAPKHQ"/>
<keyword evidence="4" id="KW-0677">Repeat</keyword>
<evidence type="ECO:0000256" key="8">
    <source>
        <dbReference type="ARBA" id="ARBA00023125"/>
    </source>
</evidence>
<evidence type="ECO:0000256" key="5">
    <source>
        <dbReference type="ARBA" id="ARBA00022771"/>
    </source>
</evidence>
<dbReference type="GO" id="GO:0043565">
    <property type="term" value="F:sequence-specific DNA binding"/>
    <property type="evidence" value="ECO:0007669"/>
    <property type="project" value="TreeGrafter"/>
</dbReference>
<evidence type="ECO:0000256" key="3">
    <source>
        <dbReference type="ARBA" id="ARBA00022723"/>
    </source>
</evidence>
<reference evidence="14 15" key="1">
    <citation type="submission" date="2015-04" db="EMBL/GenBank/DDBJ databases">
        <authorList>
            <person name="Syromyatnikov M.Y."/>
            <person name="Popov V.N."/>
        </authorList>
    </citation>
    <scope>NUCLEOTIDE SEQUENCE [LARGE SCALE GENOMIC DNA]</scope>
    <source>
        <strain evidence="14">WF-38-12</strain>
    </source>
</reference>
<dbReference type="PANTHER" id="PTHR24408">
    <property type="entry name" value="ZINC FINGER PROTEIN"/>
    <property type="match status" value="1"/>
</dbReference>
<dbReference type="SMART" id="SM00355">
    <property type="entry name" value="ZnF_C2H2"/>
    <property type="match status" value="2"/>
</dbReference>
<dbReference type="InterPro" id="IPR013087">
    <property type="entry name" value="Znf_C2H2_type"/>
</dbReference>
<proteinExistence type="inferred from homology"/>
<keyword evidence="10" id="KW-0539">Nucleus</keyword>
<dbReference type="GO" id="GO:0005634">
    <property type="term" value="C:nucleus"/>
    <property type="evidence" value="ECO:0007669"/>
    <property type="project" value="UniProtKB-SubCell"/>
</dbReference>
<dbReference type="AlphaFoldDB" id="A0A0U1LZX7"/>
<evidence type="ECO:0000256" key="10">
    <source>
        <dbReference type="ARBA" id="ARBA00023242"/>
    </source>
</evidence>
<evidence type="ECO:0000259" key="13">
    <source>
        <dbReference type="PROSITE" id="PS50157"/>
    </source>
</evidence>
<dbReference type="EMBL" id="CVMT01000005">
    <property type="protein sequence ID" value="CRG88855.1"/>
    <property type="molecule type" value="Genomic_DNA"/>
</dbReference>
<dbReference type="InterPro" id="IPR036236">
    <property type="entry name" value="Znf_C2H2_sf"/>
</dbReference>
<feature type="region of interest" description="Disordered" evidence="12">
    <location>
        <begin position="516"/>
        <end position="548"/>
    </location>
</feature>
<evidence type="ECO:0000256" key="9">
    <source>
        <dbReference type="ARBA" id="ARBA00023163"/>
    </source>
</evidence>
<dbReference type="PANTHER" id="PTHR24408:SF58">
    <property type="entry name" value="TRANSCRIPTION FACTOR (TFIIIA), PUTATIVE (AFU_ORTHOLOGUE AFUA_1G05150)-RELATED"/>
    <property type="match status" value="1"/>
</dbReference>
<accession>A0A0U1LZX7</accession>
<comment type="similarity">
    <text evidence="2">Belongs to the krueppel C2H2-type zinc-finger protein family.</text>
</comment>
<dbReference type="OrthoDB" id="8922241at2759"/>